<keyword evidence="2" id="KW-1185">Reference proteome</keyword>
<name>A0A3Q7GTE4_SOLLC</name>
<protein>
    <submittedName>
        <fullName evidence="1">Uncharacterized protein</fullName>
    </submittedName>
</protein>
<proteinExistence type="predicted"/>
<dbReference type="InParanoid" id="A0A3Q7GTE4"/>
<organism evidence="1">
    <name type="scientific">Solanum lycopersicum</name>
    <name type="common">Tomato</name>
    <name type="synonym">Lycopersicon esculentum</name>
    <dbReference type="NCBI Taxonomy" id="4081"/>
    <lineage>
        <taxon>Eukaryota</taxon>
        <taxon>Viridiplantae</taxon>
        <taxon>Streptophyta</taxon>
        <taxon>Embryophyta</taxon>
        <taxon>Tracheophyta</taxon>
        <taxon>Spermatophyta</taxon>
        <taxon>Magnoliopsida</taxon>
        <taxon>eudicotyledons</taxon>
        <taxon>Gunneridae</taxon>
        <taxon>Pentapetalae</taxon>
        <taxon>asterids</taxon>
        <taxon>lamiids</taxon>
        <taxon>Solanales</taxon>
        <taxon>Solanaceae</taxon>
        <taxon>Solanoideae</taxon>
        <taxon>Solaneae</taxon>
        <taxon>Solanum</taxon>
        <taxon>Solanum subgen. Lycopersicon</taxon>
    </lineage>
</organism>
<evidence type="ECO:0000313" key="2">
    <source>
        <dbReference type="Proteomes" id="UP000004994"/>
    </source>
</evidence>
<dbReference type="Proteomes" id="UP000004994">
    <property type="component" value="Chromosome 6"/>
</dbReference>
<reference evidence="1" key="2">
    <citation type="submission" date="2019-01" db="UniProtKB">
        <authorList>
            <consortium name="EnsemblPlants"/>
        </authorList>
    </citation>
    <scope>IDENTIFICATION</scope>
    <source>
        <strain evidence="1">cv. Heinz 1706</strain>
    </source>
</reference>
<reference evidence="1" key="1">
    <citation type="journal article" date="2012" name="Nature">
        <title>The tomato genome sequence provides insights into fleshy fruit evolution.</title>
        <authorList>
            <consortium name="Tomato Genome Consortium"/>
        </authorList>
    </citation>
    <scope>NUCLEOTIDE SEQUENCE [LARGE SCALE GENOMIC DNA]</scope>
    <source>
        <strain evidence="1">cv. Heinz 1706</strain>
    </source>
</reference>
<sequence length="363" mass="39900">MSAIAASILSGDGTPTLTAPLPSRVRNFILARSNGGQLNLPMSKFISSIKQRGLVLIMKPPLSKVNSTQANFFMNSPLVGLESLTRPLFKKMLPGLPSRSHIHGRNQILRTMHLNIKLNGINQVGSTQTNLLPAPQLFKFALIAHGVWFLYQVVMATHYRFCYRAIHWEALQISRLQMKKVIQSIIRKERIAMDAGTYLCLQLCCGRTLCAEHSANQMLTVSAYTQNLFRPCHNLVFTQKLESSILPYLLKNVGSWKQSEVLVIPSVKHLDSGHNRNGGPVGDGVMASASEVNALKDSFSALDVGVVADIKTEDTVKQTPAVGITDCKCGMPLCICQVSATPTTSIASQERTYLLAFKCFLSK</sequence>
<accession>A0A3Q7GTE4</accession>
<dbReference type="STRING" id="4081.A0A3Q7GTE4"/>
<dbReference type="Gramene" id="Solyc06g031675.1.1">
    <property type="protein sequence ID" value="Solyc06g031675.1.1"/>
    <property type="gene ID" value="Solyc06g031675.1"/>
</dbReference>
<dbReference type="AlphaFoldDB" id="A0A3Q7GTE4"/>
<dbReference type="EnsemblPlants" id="Solyc06g031675.1.1">
    <property type="protein sequence ID" value="Solyc06g031675.1.1"/>
    <property type="gene ID" value="Solyc06g031675.1"/>
</dbReference>
<evidence type="ECO:0000313" key="1">
    <source>
        <dbReference type="EnsemblPlants" id="Solyc06g031675.1.1"/>
    </source>
</evidence>